<proteinExistence type="predicted"/>
<evidence type="ECO:0000313" key="2">
    <source>
        <dbReference type="EMBL" id="MBK1620345.1"/>
    </source>
</evidence>
<comment type="caution">
    <text evidence="2">The sequence shown here is derived from an EMBL/GenBank/DDBJ whole genome shotgun (WGS) entry which is preliminary data.</text>
</comment>
<feature type="region of interest" description="Disordered" evidence="1">
    <location>
        <begin position="1"/>
        <end position="44"/>
    </location>
</feature>
<dbReference type="AlphaFoldDB" id="A0A9X0WBY1"/>
<organism evidence="2 3">
    <name type="scientific">Lamprobacter modestohalophilus</name>
    <dbReference type="NCBI Taxonomy" id="1064514"/>
    <lineage>
        <taxon>Bacteria</taxon>
        <taxon>Pseudomonadati</taxon>
        <taxon>Pseudomonadota</taxon>
        <taxon>Gammaproteobacteria</taxon>
        <taxon>Chromatiales</taxon>
        <taxon>Chromatiaceae</taxon>
        <taxon>Lamprobacter</taxon>
    </lineage>
</organism>
<sequence length="104" mass="11572">MQRSGFARNPVTQAVPDAPNAEQINSADKRQVQPRGDSKADPWQMTDWDLKTVSACRCVLPSPSLARAENLHQRGLKRLSVHRLEAAKTLQPARVQKSIFEVIG</sequence>
<protein>
    <submittedName>
        <fullName evidence="2">Uncharacterized protein</fullName>
    </submittedName>
</protein>
<dbReference type="Proteomes" id="UP001138768">
    <property type="component" value="Unassembled WGS sequence"/>
</dbReference>
<gene>
    <name evidence="2" type="ORF">CKO42_18250</name>
</gene>
<feature type="compositionally biased region" description="Basic and acidic residues" evidence="1">
    <location>
        <begin position="27"/>
        <end position="40"/>
    </location>
</feature>
<accession>A0A9X0WBY1</accession>
<evidence type="ECO:0000256" key="1">
    <source>
        <dbReference type="SAM" id="MobiDB-lite"/>
    </source>
</evidence>
<reference evidence="2 3" key="1">
    <citation type="journal article" date="2020" name="Microorganisms">
        <title>Osmotic Adaptation and Compatible Solute Biosynthesis of Phototrophic Bacteria as Revealed from Genome Analyses.</title>
        <authorList>
            <person name="Imhoff J.F."/>
            <person name="Rahn T."/>
            <person name="Kunzel S."/>
            <person name="Keller A."/>
            <person name="Neulinger S.C."/>
        </authorList>
    </citation>
    <scope>NUCLEOTIDE SEQUENCE [LARGE SCALE GENOMIC DNA]</scope>
    <source>
        <strain evidence="2 3">DSM 25653</strain>
    </source>
</reference>
<dbReference type="EMBL" id="NRRY01000037">
    <property type="protein sequence ID" value="MBK1620345.1"/>
    <property type="molecule type" value="Genomic_DNA"/>
</dbReference>
<keyword evidence="3" id="KW-1185">Reference proteome</keyword>
<name>A0A9X0WBY1_9GAMM</name>
<evidence type="ECO:0000313" key="3">
    <source>
        <dbReference type="Proteomes" id="UP001138768"/>
    </source>
</evidence>